<proteinExistence type="predicted"/>
<name>A0A133UXS7_9EURY</name>
<accession>A0A133UXS7</accession>
<dbReference type="Proteomes" id="UP000070341">
    <property type="component" value="Unassembled WGS sequence"/>
</dbReference>
<keyword evidence="2" id="KW-1185">Reference proteome</keyword>
<reference evidence="1 2" key="1">
    <citation type="journal article" date="2016" name="Sci. Rep.">
        <title>Metabolic traits of an uncultured archaeal lineage -MSBL1- from brine pools of the Red Sea.</title>
        <authorList>
            <person name="Mwirichia R."/>
            <person name="Alam I."/>
            <person name="Rashid M."/>
            <person name="Vinu M."/>
            <person name="Ba-Alawi W."/>
            <person name="Anthony Kamau A."/>
            <person name="Kamanda Ngugi D."/>
            <person name="Goker M."/>
            <person name="Klenk H.P."/>
            <person name="Bajic V."/>
            <person name="Stingl U."/>
        </authorList>
    </citation>
    <scope>NUCLEOTIDE SEQUENCE [LARGE SCALE GENOMIC DNA]</scope>
    <source>
        <strain evidence="1">SCGC-AAA259M10</strain>
    </source>
</reference>
<organism evidence="1 2">
    <name type="scientific">candidate division MSBL1 archaeon SCGC-AAA259M10</name>
    <dbReference type="NCBI Taxonomy" id="1698270"/>
    <lineage>
        <taxon>Archaea</taxon>
        <taxon>Methanobacteriati</taxon>
        <taxon>Methanobacteriota</taxon>
        <taxon>candidate division MSBL1</taxon>
    </lineage>
</organism>
<comment type="caution">
    <text evidence="1">The sequence shown here is derived from an EMBL/GenBank/DDBJ whole genome shotgun (WGS) entry which is preliminary data.</text>
</comment>
<evidence type="ECO:0000313" key="2">
    <source>
        <dbReference type="Proteomes" id="UP000070341"/>
    </source>
</evidence>
<dbReference type="AlphaFoldDB" id="A0A133UXS7"/>
<protein>
    <submittedName>
        <fullName evidence="1">Uncharacterized protein</fullName>
    </submittedName>
</protein>
<gene>
    <name evidence="1" type="ORF">AKJ40_04230</name>
</gene>
<dbReference type="EMBL" id="LHXU01000087">
    <property type="protein sequence ID" value="KXA98977.1"/>
    <property type="molecule type" value="Genomic_DNA"/>
</dbReference>
<sequence>MITARTTITEAEIMIGGGTKPSELAEERKKYLEKKREKEFRRMERGAAERALERVLGSGLEGMMVEDLEKGLKDEGYSEGVVRAAVERLQGEDQVRVEEDTIRSKGAARAGGEAYPDDDIHDFFVEKVRKGAAVVKVDGKWRAVLAPENYEGPRNLIKKGKSFEAIADLYKEDGKFRAWVKDVVGK</sequence>
<evidence type="ECO:0000313" key="1">
    <source>
        <dbReference type="EMBL" id="KXA98977.1"/>
    </source>
</evidence>